<dbReference type="Proteomes" id="UP000614350">
    <property type="component" value="Unassembled WGS sequence"/>
</dbReference>
<keyword evidence="2" id="KW-1185">Reference proteome</keyword>
<evidence type="ECO:0000313" key="2">
    <source>
        <dbReference type="Proteomes" id="UP000614350"/>
    </source>
</evidence>
<reference evidence="1" key="1">
    <citation type="journal article" date="2020" name="G3 (Bethesda)">
        <title>High-Quality Assemblies for Three Invasive Social Wasps from the &lt;i&gt;Vespula&lt;/i&gt; Genus.</title>
        <authorList>
            <person name="Harrop T.W.R."/>
            <person name="Guhlin J."/>
            <person name="McLaughlin G.M."/>
            <person name="Permina E."/>
            <person name="Stockwell P."/>
            <person name="Gilligan J."/>
            <person name="Le Lec M.F."/>
            <person name="Gruber M.A.M."/>
            <person name="Quinn O."/>
            <person name="Lovegrove M."/>
            <person name="Duncan E.J."/>
            <person name="Remnant E.J."/>
            <person name="Van Eeckhoven J."/>
            <person name="Graham B."/>
            <person name="Knapp R.A."/>
            <person name="Langford K.W."/>
            <person name="Kronenberg Z."/>
            <person name="Press M.O."/>
            <person name="Eacker S.M."/>
            <person name="Wilson-Rankin E.E."/>
            <person name="Purcell J."/>
            <person name="Lester P.J."/>
            <person name="Dearden P.K."/>
        </authorList>
    </citation>
    <scope>NUCLEOTIDE SEQUENCE</scope>
    <source>
        <strain evidence="1">Marl-1</strain>
    </source>
</reference>
<organism evidence="1 2">
    <name type="scientific">Vespula vulgaris</name>
    <name type="common">Yellow jacket</name>
    <name type="synonym">Wasp</name>
    <dbReference type="NCBI Taxonomy" id="7454"/>
    <lineage>
        <taxon>Eukaryota</taxon>
        <taxon>Metazoa</taxon>
        <taxon>Ecdysozoa</taxon>
        <taxon>Arthropoda</taxon>
        <taxon>Hexapoda</taxon>
        <taxon>Insecta</taxon>
        <taxon>Pterygota</taxon>
        <taxon>Neoptera</taxon>
        <taxon>Endopterygota</taxon>
        <taxon>Hymenoptera</taxon>
        <taxon>Apocrita</taxon>
        <taxon>Aculeata</taxon>
        <taxon>Vespoidea</taxon>
        <taxon>Vespidae</taxon>
        <taxon>Vespinae</taxon>
        <taxon>Vespula</taxon>
    </lineage>
</organism>
<gene>
    <name evidence="1" type="ORF">HZH66_009221</name>
</gene>
<sequence length="116" mass="12863">MDYDWQLDDSATIVVGLGSSNFPVIFVDPFDELMDLLGSVGWGSLRLLLIFLGAKRLAQQQQTAPAPAQAAAAATACEEKQHWIRNSVLKIRTLVFCQWPKSSKNSIDLVSNNFEH</sequence>
<dbReference type="AlphaFoldDB" id="A0A834JLM1"/>
<protein>
    <submittedName>
        <fullName evidence="1">Uncharacterized protein</fullName>
    </submittedName>
</protein>
<evidence type="ECO:0000313" key="1">
    <source>
        <dbReference type="EMBL" id="KAF7390741.1"/>
    </source>
</evidence>
<dbReference type="EMBL" id="JACSEA010000010">
    <property type="protein sequence ID" value="KAF7390741.1"/>
    <property type="molecule type" value="Genomic_DNA"/>
</dbReference>
<comment type="caution">
    <text evidence="1">The sequence shown here is derived from an EMBL/GenBank/DDBJ whole genome shotgun (WGS) entry which is preliminary data.</text>
</comment>
<proteinExistence type="predicted"/>
<name>A0A834JLM1_VESVU</name>
<accession>A0A834JLM1</accession>